<reference evidence="3" key="2">
    <citation type="submission" date="2021-05" db="EMBL/GenBank/DDBJ databases">
        <authorList>
            <person name="Moolhuijzen P.M."/>
            <person name="Moffat C.S."/>
        </authorList>
    </citation>
    <scope>NUCLEOTIDE SEQUENCE</scope>
    <source>
        <strain evidence="3">86-124</strain>
    </source>
</reference>
<comment type="caution">
    <text evidence="2">The sequence shown here is derived from an EMBL/GenBank/DDBJ whole genome shotgun (WGS) entry which is preliminary data.</text>
</comment>
<dbReference type="EMBL" id="NRDI02000005">
    <property type="protein sequence ID" value="KAI1516240.1"/>
    <property type="molecule type" value="Genomic_DNA"/>
</dbReference>
<organism evidence="2 4">
    <name type="scientific">Pyrenophora tritici-repentis</name>
    <dbReference type="NCBI Taxonomy" id="45151"/>
    <lineage>
        <taxon>Eukaryota</taxon>
        <taxon>Fungi</taxon>
        <taxon>Dikarya</taxon>
        <taxon>Ascomycota</taxon>
        <taxon>Pezizomycotina</taxon>
        <taxon>Dothideomycetes</taxon>
        <taxon>Pleosporomycetidae</taxon>
        <taxon>Pleosporales</taxon>
        <taxon>Pleosporineae</taxon>
        <taxon>Pleosporaceae</taxon>
        <taxon>Pyrenophora</taxon>
    </lineage>
</organism>
<evidence type="ECO:0000313" key="3">
    <source>
        <dbReference type="EMBL" id="KAI1516240.1"/>
    </source>
</evidence>
<accession>A0A317BIE9</accession>
<protein>
    <submittedName>
        <fullName evidence="2">Uncharacterized protein</fullName>
    </submittedName>
</protein>
<dbReference type="Proteomes" id="UP000245464">
    <property type="component" value="Chromosome 3"/>
</dbReference>
<dbReference type="AlphaFoldDB" id="A0A317BIE9"/>
<reference evidence="3" key="3">
    <citation type="journal article" date="2022" name="bioRxiv">
        <title>A global pangenome for the wheat fungal pathogen Pyrenophora tritici-repentis and prediction of effector protein structural homology.</title>
        <authorList>
            <person name="Moolhuijzen P."/>
            <person name="See P.T."/>
            <person name="Shi G."/>
            <person name="Powell H.R."/>
            <person name="Cockram J."/>
            <person name="Jorgensen L.N."/>
            <person name="Benslimane H."/>
            <person name="Strelkov S.E."/>
            <person name="Turner J."/>
            <person name="Liu Z."/>
            <person name="Moffat C.S."/>
        </authorList>
    </citation>
    <scope>NUCLEOTIDE SEQUENCE</scope>
    <source>
        <strain evidence="3">86-124</strain>
    </source>
</reference>
<feature type="region of interest" description="Disordered" evidence="1">
    <location>
        <begin position="108"/>
        <end position="209"/>
    </location>
</feature>
<feature type="compositionally biased region" description="Basic and acidic residues" evidence="1">
    <location>
        <begin position="177"/>
        <end position="209"/>
    </location>
</feature>
<feature type="compositionally biased region" description="Low complexity" evidence="1">
    <location>
        <begin position="121"/>
        <end position="130"/>
    </location>
</feature>
<sequence>MSGPYVTAEEFYAHAILQSHIRTLFRAPEYPVIHLGSRLDENNVTRYWAAVKSSQKRRSGKFQSLTSIYTGISRGYVLQALLEEVERKMGDQLEDDPDMPEIEEVTKAMGDEEGESNEVTSLSLSILSSPEDSEEDDEKDKEYSTPKKANQSQKKAAADKPQANKPPMNPRVIPGTARKEPAKDLVQTKEPMENPSEPKEKGKAKPVEG</sequence>
<keyword evidence="5" id="KW-1185">Reference proteome</keyword>
<evidence type="ECO:0000313" key="5">
    <source>
        <dbReference type="Proteomes" id="UP000249757"/>
    </source>
</evidence>
<dbReference type="EMBL" id="NQIK02000003">
    <property type="protein sequence ID" value="KAF7573452.1"/>
    <property type="molecule type" value="Genomic_DNA"/>
</dbReference>
<dbReference type="Proteomes" id="UP000249757">
    <property type="component" value="Unassembled WGS sequence"/>
</dbReference>
<evidence type="ECO:0000256" key="1">
    <source>
        <dbReference type="SAM" id="MobiDB-lite"/>
    </source>
</evidence>
<evidence type="ECO:0000313" key="2">
    <source>
        <dbReference type="EMBL" id="KAF7573452.1"/>
    </source>
</evidence>
<name>A0A317BIE9_9PLEO</name>
<reference evidence="5" key="4">
    <citation type="journal article" date="2022" name="Microb. Genom.">
        <title>A global pangenome for the wheat fungal pathogen Pyrenophora tritici-repentis and prediction of effector protein structural homology.</title>
        <authorList>
            <person name="Moolhuijzen P.M."/>
            <person name="See P.T."/>
            <person name="Shi G."/>
            <person name="Powell H.R."/>
            <person name="Cockram J."/>
            <person name="Jorgensen L.N."/>
            <person name="Benslimane H."/>
            <person name="Strelkov S.E."/>
            <person name="Turner J."/>
            <person name="Liu Z."/>
            <person name="Moffat C.S."/>
        </authorList>
    </citation>
    <scope>NUCLEOTIDE SEQUENCE [LARGE SCALE GENOMIC DNA]</scope>
</reference>
<gene>
    <name evidence="3" type="ORF">Ptr86124_004777</name>
    <name evidence="2" type="ORF">PtrM4_083570</name>
</gene>
<reference evidence="2" key="1">
    <citation type="journal article" date="2018" name="BMC Genomics">
        <title>Comparative genomics of the wheat fungal pathogen Pyrenophora tritici-repentis reveals chromosomal variations and genome plasticity.</title>
        <authorList>
            <person name="Moolhuijzen P."/>
            <person name="See P.T."/>
            <person name="Hane J.K."/>
            <person name="Shi G."/>
            <person name="Liu Z."/>
            <person name="Oliver R.P."/>
            <person name="Moffat C.S."/>
        </authorList>
    </citation>
    <scope>NUCLEOTIDE SEQUENCE [LARGE SCALE GENOMIC DNA]</scope>
    <source>
        <strain evidence="2">M4</strain>
    </source>
</reference>
<evidence type="ECO:0000313" key="4">
    <source>
        <dbReference type="Proteomes" id="UP000245464"/>
    </source>
</evidence>
<proteinExistence type="predicted"/>